<evidence type="ECO:0000313" key="2">
    <source>
        <dbReference type="EMBL" id="KAF2709776.1"/>
    </source>
</evidence>
<evidence type="ECO:0000313" key="3">
    <source>
        <dbReference type="Proteomes" id="UP000799428"/>
    </source>
</evidence>
<evidence type="ECO:0000256" key="1">
    <source>
        <dbReference type="SAM" id="MobiDB-lite"/>
    </source>
</evidence>
<dbReference type="OrthoDB" id="428895at2759"/>
<dbReference type="Pfam" id="PF04938">
    <property type="entry name" value="SIP1"/>
    <property type="match status" value="1"/>
</dbReference>
<organism evidence="2 3">
    <name type="scientific">Pleomassaria siparia CBS 279.74</name>
    <dbReference type="NCBI Taxonomy" id="1314801"/>
    <lineage>
        <taxon>Eukaryota</taxon>
        <taxon>Fungi</taxon>
        <taxon>Dikarya</taxon>
        <taxon>Ascomycota</taxon>
        <taxon>Pezizomycotina</taxon>
        <taxon>Dothideomycetes</taxon>
        <taxon>Pleosporomycetidae</taxon>
        <taxon>Pleosporales</taxon>
        <taxon>Pleomassariaceae</taxon>
        <taxon>Pleomassaria</taxon>
    </lineage>
</organism>
<feature type="compositionally biased region" description="Acidic residues" evidence="1">
    <location>
        <begin position="390"/>
        <end position="416"/>
    </location>
</feature>
<reference evidence="2" key="1">
    <citation type="journal article" date="2020" name="Stud. Mycol.">
        <title>101 Dothideomycetes genomes: a test case for predicting lifestyles and emergence of pathogens.</title>
        <authorList>
            <person name="Haridas S."/>
            <person name="Albert R."/>
            <person name="Binder M."/>
            <person name="Bloem J."/>
            <person name="Labutti K."/>
            <person name="Salamov A."/>
            <person name="Andreopoulos B."/>
            <person name="Baker S."/>
            <person name="Barry K."/>
            <person name="Bills G."/>
            <person name="Bluhm B."/>
            <person name="Cannon C."/>
            <person name="Castanera R."/>
            <person name="Culley D."/>
            <person name="Daum C."/>
            <person name="Ezra D."/>
            <person name="Gonzalez J."/>
            <person name="Henrissat B."/>
            <person name="Kuo A."/>
            <person name="Liang C."/>
            <person name="Lipzen A."/>
            <person name="Lutzoni F."/>
            <person name="Magnuson J."/>
            <person name="Mondo S."/>
            <person name="Nolan M."/>
            <person name="Ohm R."/>
            <person name="Pangilinan J."/>
            <person name="Park H.-J."/>
            <person name="Ramirez L."/>
            <person name="Alfaro M."/>
            <person name="Sun H."/>
            <person name="Tritt A."/>
            <person name="Yoshinaga Y."/>
            <person name="Zwiers L.-H."/>
            <person name="Turgeon B."/>
            <person name="Goodwin S."/>
            <person name="Spatafora J."/>
            <person name="Crous P."/>
            <person name="Grigoriev I."/>
        </authorList>
    </citation>
    <scope>NUCLEOTIDE SEQUENCE</scope>
    <source>
        <strain evidence="2">CBS 279.74</strain>
    </source>
</reference>
<keyword evidence="3" id="KW-1185">Reference proteome</keyword>
<feature type="compositionally biased region" description="Low complexity" evidence="1">
    <location>
        <begin position="460"/>
        <end position="474"/>
    </location>
</feature>
<gene>
    <name evidence="2" type="ORF">K504DRAFT_467716</name>
</gene>
<dbReference type="EMBL" id="MU005770">
    <property type="protein sequence ID" value="KAF2709776.1"/>
    <property type="molecule type" value="Genomic_DNA"/>
</dbReference>
<protein>
    <submittedName>
        <fullName evidence="2">Uncharacterized protein</fullName>
    </submittedName>
</protein>
<dbReference type="Proteomes" id="UP000799428">
    <property type="component" value="Unassembled WGS sequence"/>
</dbReference>
<dbReference type="InterPro" id="IPR035426">
    <property type="entry name" value="Gemin2/Brr1"/>
</dbReference>
<sequence length="660" mass="73592">MSPINTNLAVTVDGEPYNKLRRPDQFPSPPPAILADKRKRAVDDVEDPGRNDRAHNKRPRASGVSQGVSRSRGHRQIRDAPGRLPVSDGEGSSDDEITVQARAFLRGAREEERTLNQALLLVDAPAEMQDSDSDASAHNESRSTACAHYQHGYYFARDVPLQGDVQEESSEVQPQAQYYKMLLKRYAALRKTLADNAANADQLAKRMQEEPSKCTNANPPKNRLEWRYTLNRDYPTPAKAWQLDEHDVCRGLKYCAYDMDRSDSISKQNSCWIWTLLAKAGELDTMLSEKVSPIRDLALKAGQLGIRIRGAAIQDVGADYDDEDAEDWHVDDVEPEYEGSEHSSDEDAGILEGNTELPVVDIIQAEADVALPNMEVTPSRQHNKLPDPDPKDEDDADSGADMSMSEEGEVQDDAEPEPATLEEARARLLAQLGDRLVQPQADTDLQAQKVGKDRAQESARNGGPQSRQSRSSLSPSPPRAARHRHNGKICHNPSCALEERRRVSHKKAGLRAAQSSASRHDKYSLPRERPFGSRAEAEAQRQAMREEDLVQAQLRKYVESSKTAAPLEQAMHVTTKFTNENLAPSEKVLSSCSEVEGYPKQQLERLQSKQGQKATSQEDVAMTEVDIPDLNTRVTIDMILTVAIECYGQRDLLKYRDSWS</sequence>
<dbReference type="GO" id="GO:0000387">
    <property type="term" value="P:spliceosomal snRNP assembly"/>
    <property type="evidence" value="ECO:0007669"/>
    <property type="project" value="InterPro"/>
</dbReference>
<dbReference type="Gene3D" id="1.20.58.1070">
    <property type="match status" value="1"/>
</dbReference>
<proteinExistence type="predicted"/>
<feature type="compositionally biased region" description="Basic and acidic residues" evidence="1">
    <location>
        <begin position="518"/>
        <end position="534"/>
    </location>
</feature>
<accession>A0A6G1KA72</accession>
<name>A0A6G1KA72_9PLEO</name>
<feature type="region of interest" description="Disordered" evidence="1">
    <location>
        <begin position="372"/>
        <end position="418"/>
    </location>
</feature>
<feature type="compositionally biased region" description="Basic and acidic residues" evidence="1">
    <location>
        <begin position="41"/>
        <end position="54"/>
    </location>
</feature>
<feature type="region of interest" description="Disordered" evidence="1">
    <location>
        <begin position="438"/>
        <end position="534"/>
    </location>
</feature>
<dbReference type="AlphaFoldDB" id="A0A6G1KA72"/>
<feature type="region of interest" description="Disordered" evidence="1">
    <location>
        <begin position="1"/>
        <end position="95"/>
    </location>
</feature>